<dbReference type="AlphaFoldDB" id="A0A4Q4TU87"/>
<dbReference type="EMBL" id="QJNU01000007">
    <property type="protein sequence ID" value="RYP11085.1"/>
    <property type="molecule type" value="Genomic_DNA"/>
</dbReference>
<dbReference type="OrthoDB" id="2142040at2759"/>
<proteinExistence type="predicted"/>
<dbReference type="PANTHER" id="PTHR34706">
    <property type="entry name" value="SLR1338 PROTEIN"/>
    <property type="match status" value="1"/>
</dbReference>
<reference evidence="2 3" key="1">
    <citation type="submission" date="2018-06" db="EMBL/GenBank/DDBJ databases">
        <title>Complete Genomes of Monosporascus.</title>
        <authorList>
            <person name="Robinson A.J."/>
            <person name="Natvig D.O."/>
        </authorList>
    </citation>
    <scope>NUCLEOTIDE SEQUENCE [LARGE SCALE GENOMIC DNA]</scope>
    <source>
        <strain evidence="2 3">CBS 110550</strain>
    </source>
</reference>
<dbReference type="Pfam" id="PF12796">
    <property type="entry name" value="Ank_2"/>
    <property type="match status" value="1"/>
</dbReference>
<dbReference type="STRING" id="155417.A0A4Q4TU87"/>
<evidence type="ECO:0000256" key="1">
    <source>
        <dbReference type="PROSITE-ProRule" id="PRU00023"/>
    </source>
</evidence>
<dbReference type="Gene3D" id="1.25.40.20">
    <property type="entry name" value="Ankyrin repeat-containing domain"/>
    <property type="match status" value="1"/>
</dbReference>
<feature type="repeat" description="ANK" evidence="1">
    <location>
        <begin position="35"/>
        <end position="67"/>
    </location>
</feature>
<gene>
    <name evidence="2" type="ORF">DL764_000243</name>
</gene>
<dbReference type="PROSITE" id="PS50088">
    <property type="entry name" value="ANK_REPEAT"/>
    <property type="match status" value="2"/>
</dbReference>
<dbReference type="SMART" id="SM00248">
    <property type="entry name" value="ANK"/>
    <property type="match status" value="3"/>
</dbReference>
<dbReference type="Proteomes" id="UP000293360">
    <property type="component" value="Unassembled WGS sequence"/>
</dbReference>
<accession>A0A4Q4TU87</accession>
<sequence>MSTFDDARRGALIGARLDNWLLYNSSALNSQDPSTGLTLLATAVVSGFPNQVEQLLERGAKANLRCRKGETPLLLAAWKTTMERPLIVQMLLSYVPKESIDDTCSEANNNTPLMCAIERLDVESVRLLTKAGARLHIKNDDGFDAVEVATNTGKPLLRNALYPEKEQSYLARLASNVISFGRHVISWLDNKFHGFMSKKFGFKGERHRSAEKKLKAMKPGPQEPTPQEFIKHVDTYVKETPALEVFFKDNKEFIQDLAKKTVDLANDPTTDLGSPEILPKTIKVTMHQQVIYCDDSSSMVNKKGTAEKRWENQKALALRISRTTTRILPDGEGVALRFINQTTNESPSLDLEGIGRALNSVYPQGDTAIGTTLRERILKPLVYNPLAAGTLRRPLLVSILTDGGPMPEAKGMLASVIVECGNELVRKGYPRDCVKFLIAQVGSSKEAVDFLDTLRDNPDIASVSHIFAGRFDDKLKSYRDERKLDRWLVKTLFKPLAAAEAKKEG</sequence>
<keyword evidence="3" id="KW-1185">Reference proteome</keyword>
<keyword evidence="1" id="KW-0040">ANK repeat</keyword>
<dbReference type="InterPro" id="IPR036770">
    <property type="entry name" value="Ankyrin_rpt-contain_sf"/>
</dbReference>
<evidence type="ECO:0000313" key="2">
    <source>
        <dbReference type="EMBL" id="RYP11085.1"/>
    </source>
</evidence>
<name>A0A4Q4TU87_9PEZI</name>
<dbReference type="PROSITE" id="PS50297">
    <property type="entry name" value="ANK_REP_REGION"/>
    <property type="match status" value="1"/>
</dbReference>
<dbReference type="SUPFAM" id="SSF48403">
    <property type="entry name" value="Ankyrin repeat"/>
    <property type="match status" value="1"/>
</dbReference>
<feature type="repeat" description="ANK" evidence="1">
    <location>
        <begin position="108"/>
        <end position="140"/>
    </location>
</feature>
<comment type="caution">
    <text evidence="2">The sequence shown here is derived from an EMBL/GenBank/DDBJ whole genome shotgun (WGS) entry which is preliminary data.</text>
</comment>
<protein>
    <submittedName>
        <fullName evidence="2">Uncharacterized protein</fullName>
    </submittedName>
</protein>
<dbReference type="InterPro" id="IPR002110">
    <property type="entry name" value="Ankyrin_rpt"/>
</dbReference>
<dbReference type="PANTHER" id="PTHR34706:SF3">
    <property type="entry name" value="ANKYRIN REPEAT PROTEIN (AFU_ORTHOLOGUE AFUA_7G06200)"/>
    <property type="match status" value="1"/>
</dbReference>
<evidence type="ECO:0000313" key="3">
    <source>
        <dbReference type="Proteomes" id="UP000293360"/>
    </source>
</evidence>
<organism evidence="2 3">
    <name type="scientific">Monosporascus ibericus</name>
    <dbReference type="NCBI Taxonomy" id="155417"/>
    <lineage>
        <taxon>Eukaryota</taxon>
        <taxon>Fungi</taxon>
        <taxon>Dikarya</taxon>
        <taxon>Ascomycota</taxon>
        <taxon>Pezizomycotina</taxon>
        <taxon>Sordariomycetes</taxon>
        <taxon>Xylariomycetidae</taxon>
        <taxon>Xylariales</taxon>
        <taxon>Xylariales incertae sedis</taxon>
        <taxon>Monosporascus</taxon>
    </lineage>
</organism>